<dbReference type="AlphaFoldDB" id="A0A1Y3NTQ8"/>
<dbReference type="EMBL" id="LOHF01000036">
    <property type="protein sequence ID" value="OUM71009.1"/>
    <property type="molecule type" value="Genomic_DNA"/>
</dbReference>
<dbReference type="Proteomes" id="UP000195440">
    <property type="component" value="Unassembled WGS sequence"/>
</dbReference>
<protein>
    <recommendedName>
        <fullName evidence="3">SPOR domain-containing protein</fullName>
    </recommendedName>
</protein>
<evidence type="ECO:0008006" key="3">
    <source>
        <dbReference type="Google" id="ProtNLM"/>
    </source>
</evidence>
<name>A0A1Y3NTQ8_9PSED</name>
<gene>
    <name evidence="1" type="ORF">AUC60_25620</name>
</gene>
<evidence type="ECO:0000313" key="1">
    <source>
        <dbReference type="EMBL" id="OUM71009.1"/>
    </source>
</evidence>
<proteinExistence type="predicted"/>
<reference evidence="1 2" key="1">
    <citation type="journal article" date="2017" name="Syst. Appl. Microbiol.">
        <title>Pseudomonas caspiana sp. nov., a citrus pathogen in the Pseudomonas syringae phylogenetic group.</title>
        <authorList>
            <person name="Busquets A."/>
            <person name="Gomila M."/>
            <person name="Beiki F."/>
            <person name="Mulet M."/>
            <person name="Rahimian H."/>
            <person name="Garcia-Valdes E."/>
            <person name="Lalucat J."/>
        </authorList>
    </citation>
    <scope>NUCLEOTIDE SEQUENCE [LARGE SCALE GENOMIC DNA]</scope>
    <source>
        <strain evidence="1 2">FBF102</strain>
    </source>
</reference>
<keyword evidence="2" id="KW-1185">Reference proteome</keyword>
<evidence type="ECO:0000313" key="2">
    <source>
        <dbReference type="Proteomes" id="UP000195440"/>
    </source>
</evidence>
<organism evidence="1 2">
    <name type="scientific">Pseudomonas caspiana</name>
    <dbReference type="NCBI Taxonomy" id="1451454"/>
    <lineage>
        <taxon>Bacteria</taxon>
        <taxon>Pseudomonadati</taxon>
        <taxon>Pseudomonadota</taxon>
        <taxon>Gammaproteobacteria</taxon>
        <taxon>Pseudomonadales</taxon>
        <taxon>Pseudomonadaceae</taxon>
        <taxon>Pseudomonas</taxon>
    </lineage>
</organism>
<accession>A0A1Y3NTQ8</accession>
<sequence length="60" mass="6968">MNTPSRNRAIKAIKDMQLPVACRENNFVVIGPYKQRMDAVRVVRDLNDSYSIRGWIMKSN</sequence>
<comment type="caution">
    <text evidence="1">The sequence shown here is derived from an EMBL/GenBank/DDBJ whole genome shotgun (WGS) entry which is preliminary data.</text>
</comment>